<evidence type="ECO:0000313" key="2">
    <source>
        <dbReference type="Proteomes" id="UP001431776"/>
    </source>
</evidence>
<gene>
    <name evidence="1" type="ORF">QJ522_16755</name>
</gene>
<sequence length="182" mass="20051">MIHHSLIAPRLEESTSRRARPNRSALVVCALFVALILGLTTSFSPAQTSMELTRWREFSYAKETRMVGGRMAALEAVHRTGFVVVGDGEFARLNGWVVHTASPDGKEYHQGFVMYDFQDGSSILAKVDASGQPGTKQMGTIVFVEGTKRFKGITGRGTISAWMPVKWDMYTEVDASFSVSPN</sequence>
<organism evidence="1 2">
    <name type="scientific">Anaerobaca lacustris</name>
    <dbReference type="NCBI Taxonomy" id="3044600"/>
    <lineage>
        <taxon>Bacteria</taxon>
        <taxon>Pseudomonadati</taxon>
        <taxon>Planctomycetota</taxon>
        <taxon>Phycisphaerae</taxon>
        <taxon>Sedimentisphaerales</taxon>
        <taxon>Anaerobacaceae</taxon>
        <taxon>Anaerobaca</taxon>
    </lineage>
</organism>
<evidence type="ECO:0008006" key="3">
    <source>
        <dbReference type="Google" id="ProtNLM"/>
    </source>
</evidence>
<accession>A0AAW6TYE3</accession>
<dbReference type="Proteomes" id="UP001431776">
    <property type="component" value="Unassembled WGS sequence"/>
</dbReference>
<keyword evidence="2" id="KW-1185">Reference proteome</keyword>
<comment type="caution">
    <text evidence="1">The sequence shown here is derived from an EMBL/GenBank/DDBJ whole genome shotgun (WGS) entry which is preliminary data.</text>
</comment>
<dbReference type="AlphaFoldDB" id="A0AAW6TYE3"/>
<proteinExistence type="predicted"/>
<dbReference type="RefSeq" id="WP_349246120.1">
    <property type="nucleotide sequence ID" value="NZ_JASCXX010000023.1"/>
</dbReference>
<evidence type="ECO:0000313" key="1">
    <source>
        <dbReference type="EMBL" id="MDI6450711.1"/>
    </source>
</evidence>
<dbReference type="EMBL" id="JASCXX010000023">
    <property type="protein sequence ID" value="MDI6450711.1"/>
    <property type="molecule type" value="Genomic_DNA"/>
</dbReference>
<name>A0AAW6TYE3_9BACT</name>
<protein>
    <recommendedName>
        <fullName evidence="3">Dirigent protein</fullName>
    </recommendedName>
</protein>
<reference evidence="1" key="1">
    <citation type="submission" date="2023-05" db="EMBL/GenBank/DDBJ databases">
        <title>Anaerotaeda fermentans gen. nov., sp. nov., a novel anaerobic planctomycete of the new family within the order Sedimentisphaerales isolated from Taman Peninsula, Russia.</title>
        <authorList>
            <person name="Khomyakova M.A."/>
            <person name="Merkel A.Y."/>
            <person name="Slobodkin A.I."/>
        </authorList>
    </citation>
    <scope>NUCLEOTIDE SEQUENCE</scope>
    <source>
        <strain evidence="1">M17dextr</strain>
    </source>
</reference>